<dbReference type="InterPro" id="IPR011333">
    <property type="entry name" value="SKP1/BTB/POZ_sf"/>
</dbReference>
<feature type="compositionally biased region" description="Polar residues" evidence="1">
    <location>
        <begin position="139"/>
        <end position="151"/>
    </location>
</feature>
<dbReference type="SUPFAM" id="SSF54695">
    <property type="entry name" value="POZ domain"/>
    <property type="match status" value="1"/>
</dbReference>
<feature type="compositionally biased region" description="Pro residues" evidence="1">
    <location>
        <begin position="156"/>
        <end position="165"/>
    </location>
</feature>
<dbReference type="AlphaFoldDB" id="A0A364NBH1"/>
<sequence length="807" mass="87832">MSDQSGATSRDFGFQTSDQAGGASQQYPQPLYNSYNAEQDTSPTEAMRQAYSHDSSATYHDYGAQQSEVDAGQLTDGGFSLSAPPGWDWANSIDFSAFTNQYEPQGELVQKYQNQVNPTNDFSIPLPVTTEDSAYQAFQQHQSATPAPNATQPQKPLSPLPPPPQSQQQHPQQRPVVQMGVKRKVDSEPFPAVSQAGSAAVEHPPKRRNKSRQPSDASLSTPTISSPPTARAPTVARTVAPSTLSEAASQPASREKTQVQRQKEQTKGTGPQGRVIDVSTPRKIVDAPAGLNILPAGKVFPIQIGSELFRLSGASLSSDAPSYFSHFFAQQLHENGGHAGDVRTLYIDRDPDTFRDIALHLQGYHIMPKDGEHFVKLYADAQFYSLPRFTKQLFGTDIFVRIGGTPFQIPRDLFSAPGDSPNFFSLGFAHFFSTPSEVFPGLDRDALLRPPSIKPPSVPSRNGETFRELVQLLQGYNVEIRDDAHRSRLLRDARYFHLKGLEQKLIPCEISYNLQRQQAEILLRLEDIRQSGISFRPDKAIGDSDAGSISGVQSTSTSPGPATLGKIASPAPSTASSSAVSRAGFVSYARPYTDDHANSNILVLEISSAESTMLYLPASAQKAPRTGPLEVDLRATFHNATLARVTSLFSVIASKMGLPATQPLGLMYLQSGGGVAAQPVSPANSGVSERRVRVRLDADCALEIDGSPAEVDVDSDTGCVGIRRSGPGNTWLWGGSKSYSESSRLRAEEHDEAVEWTLKRAHWRIRVEPVIPDTDSDAHRMQVTLCGVRLEAFTVERSRNASRGFLS</sequence>
<dbReference type="PANTHER" id="PTHR31758">
    <property type="entry name" value="BTB/POZ DOMAIN-CONTAINING PROTEIN YLR108C"/>
    <property type="match status" value="1"/>
</dbReference>
<dbReference type="Gene3D" id="3.30.710.10">
    <property type="entry name" value="Potassium Channel Kv1.1, Chain A"/>
    <property type="match status" value="2"/>
</dbReference>
<proteinExistence type="predicted"/>
<name>A0A364NBH1_STELY</name>
<gene>
    <name evidence="2" type="ORF">DDE83_002121</name>
</gene>
<dbReference type="Proteomes" id="UP000249619">
    <property type="component" value="Unassembled WGS sequence"/>
</dbReference>
<feature type="region of interest" description="Disordered" evidence="1">
    <location>
        <begin position="540"/>
        <end position="577"/>
    </location>
</feature>
<organism evidence="2 3">
    <name type="scientific">Stemphylium lycopersici</name>
    <name type="common">Tomato gray leaf spot disease fungus</name>
    <name type="synonym">Thyrospora lycopersici</name>
    <dbReference type="NCBI Taxonomy" id="183478"/>
    <lineage>
        <taxon>Eukaryota</taxon>
        <taxon>Fungi</taxon>
        <taxon>Dikarya</taxon>
        <taxon>Ascomycota</taxon>
        <taxon>Pezizomycotina</taxon>
        <taxon>Dothideomycetes</taxon>
        <taxon>Pleosporomycetidae</taxon>
        <taxon>Pleosporales</taxon>
        <taxon>Pleosporineae</taxon>
        <taxon>Pleosporaceae</taxon>
        <taxon>Stemphylium</taxon>
    </lineage>
</organism>
<dbReference type="PANTHER" id="PTHR31758:SF2">
    <property type="entry name" value="BTB_POZ DOMAIN-CONTAINING PROTEIN YLR108C"/>
    <property type="match status" value="1"/>
</dbReference>
<feature type="region of interest" description="Disordered" evidence="1">
    <location>
        <begin position="1"/>
        <end position="77"/>
    </location>
</feature>
<protein>
    <submittedName>
        <fullName evidence="2">BTB/POZ domain containing protein</fullName>
    </submittedName>
</protein>
<feature type="compositionally biased region" description="Basic and acidic residues" evidence="1">
    <location>
        <begin position="253"/>
        <end position="266"/>
    </location>
</feature>
<feature type="compositionally biased region" description="Low complexity" evidence="1">
    <location>
        <begin position="568"/>
        <end position="577"/>
    </location>
</feature>
<feature type="compositionally biased region" description="Polar residues" evidence="1">
    <location>
        <begin position="52"/>
        <end position="68"/>
    </location>
</feature>
<accession>A0A364NBH1</accession>
<comment type="caution">
    <text evidence="2">The sequence shown here is derived from an EMBL/GenBank/DDBJ whole genome shotgun (WGS) entry which is preliminary data.</text>
</comment>
<feature type="compositionally biased region" description="Low complexity" evidence="1">
    <location>
        <begin position="217"/>
        <end position="241"/>
    </location>
</feature>
<evidence type="ECO:0000313" key="3">
    <source>
        <dbReference type="Proteomes" id="UP000249619"/>
    </source>
</evidence>
<dbReference type="STRING" id="183478.A0A364NBH1"/>
<dbReference type="EMBL" id="QGDH01000021">
    <property type="protein sequence ID" value="RAR14547.1"/>
    <property type="molecule type" value="Genomic_DNA"/>
</dbReference>
<feature type="region of interest" description="Disordered" evidence="1">
    <location>
        <begin position="189"/>
        <end position="276"/>
    </location>
</feature>
<reference evidence="3" key="1">
    <citation type="submission" date="2018-05" db="EMBL/GenBank/DDBJ databases">
        <title>Draft genome sequence of Stemphylium lycopersici strain CIDEFI 213.</title>
        <authorList>
            <person name="Medina R."/>
            <person name="Franco M.E.E."/>
            <person name="Lucentini C.G."/>
            <person name="Saparrat M.C.N."/>
            <person name="Balatti P.A."/>
        </authorList>
    </citation>
    <scope>NUCLEOTIDE SEQUENCE [LARGE SCALE GENOMIC DNA]</scope>
    <source>
        <strain evidence="3">CIDEFI 213</strain>
    </source>
</reference>
<evidence type="ECO:0000313" key="2">
    <source>
        <dbReference type="EMBL" id="RAR14547.1"/>
    </source>
</evidence>
<keyword evidence="3" id="KW-1185">Reference proteome</keyword>
<feature type="compositionally biased region" description="Polar residues" evidence="1">
    <location>
        <begin position="242"/>
        <end position="252"/>
    </location>
</feature>
<evidence type="ECO:0000256" key="1">
    <source>
        <dbReference type="SAM" id="MobiDB-lite"/>
    </source>
</evidence>
<feature type="compositionally biased region" description="Polar residues" evidence="1">
    <location>
        <begin position="1"/>
        <end position="44"/>
    </location>
</feature>
<feature type="compositionally biased region" description="Polar residues" evidence="1">
    <location>
        <begin position="550"/>
        <end position="560"/>
    </location>
</feature>
<feature type="compositionally biased region" description="Low complexity" evidence="1">
    <location>
        <begin position="166"/>
        <end position="177"/>
    </location>
</feature>
<feature type="region of interest" description="Disordered" evidence="1">
    <location>
        <begin position="139"/>
        <end position="177"/>
    </location>
</feature>